<dbReference type="PROSITE" id="PS00876">
    <property type="entry name" value="IDO_1"/>
    <property type="match status" value="1"/>
</dbReference>
<evidence type="ECO:0000256" key="3">
    <source>
        <dbReference type="SAM" id="Coils"/>
    </source>
</evidence>
<dbReference type="InterPro" id="IPR000898">
    <property type="entry name" value="Indolamine_dOase"/>
</dbReference>
<keyword evidence="1" id="KW-0479">Metal-binding</keyword>
<dbReference type="SUPFAM" id="SSF140959">
    <property type="entry name" value="Indolic compounds 2,3-dioxygenase-like"/>
    <property type="match status" value="1"/>
</dbReference>
<reference evidence="4" key="1">
    <citation type="submission" date="2018-05" db="EMBL/GenBank/DDBJ databases">
        <authorList>
            <person name="Lanie J.A."/>
            <person name="Ng W.-L."/>
            <person name="Kazmierczak K.M."/>
            <person name="Andrzejewski T.M."/>
            <person name="Davidsen T.M."/>
            <person name="Wayne K.J."/>
            <person name="Tettelin H."/>
            <person name="Glass J.I."/>
            <person name="Rusch D."/>
            <person name="Podicherti R."/>
            <person name="Tsui H.-C.T."/>
            <person name="Winkler M.E."/>
        </authorList>
    </citation>
    <scope>NUCLEOTIDE SEQUENCE</scope>
</reference>
<dbReference type="GO" id="GO:0046872">
    <property type="term" value="F:metal ion binding"/>
    <property type="evidence" value="ECO:0007669"/>
    <property type="project" value="UniProtKB-KW"/>
</dbReference>
<dbReference type="GO" id="GO:0034354">
    <property type="term" value="P:'de novo' NAD+ biosynthetic process from L-tryptophan"/>
    <property type="evidence" value="ECO:0007669"/>
    <property type="project" value="TreeGrafter"/>
</dbReference>
<dbReference type="AlphaFoldDB" id="A0A381SQS3"/>
<dbReference type="Gene3D" id="1.20.58.480">
    <property type="match status" value="1"/>
</dbReference>
<feature type="coiled-coil region" evidence="3">
    <location>
        <begin position="183"/>
        <end position="210"/>
    </location>
</feature>
<sequence>MLDSYNIDVANGFLPAHEPLEALPDQFEIWDSMAREFSGLLNAGVFRSQAEAMPIIDDVSSLQTSMELERAMLLLSIFGHGFVWQDYESSGYIPESIAIPWTLVAERLGRPPTLAHASLVLNNWKKLEPNDSIKLGNLRTLIQFHGGLDESWFYLVTTEIEAIGAGVLKQFDRIQQAAHSDDFQQIEDSLEEVRESLVALNTTLNRMYENCDPYIFYNRIRPFLASFENIEYKGCKQNPRNYFGGSAAQSSLLQAIDAMLSIVHQEEQSRSYLVTMRNYMPAGHAAYINALENDRPLVHAIERHNGCRHIHTACVNALIEFRQSHLKIVAQYVSSQMSQTGPGHTGTGGTDPMVFLKQVAKDTTSSV</sequence>
<dbReference type="GO" id="GO:0019441">
    <property type="term" value="P:L-tryptophan catabolic process to kynurenine"/>
    <property type="evidence" value="ECO:0007669"/>
    <property type="project" value="InterPro"/>
</dbReference>
<evidence type="ECO:0008006" key="5">
    <source>
        <dbReference type="Google" id="ProtNLM"/>
    </source>
</evidence>
<evidence type="ECO:0000313" key="4">
    <source>
        <dbReference type="EMBL" id="SVA06342.1"/>
    </source>
</evidence>
<name>A0A381SQS3_9ZZZZ</name>
<dbReference type="GO" id="GO:0005737">
    <property type="term" value="C:cytoplasm"/>
    <property type="evidence" value="ECO:0007669"/>
    <property type="project" value="TreeGrafter"/>
</dbReference>
<organism evidence="4">
    <name type="scientific">marine metagenome</name>
    <dbReference type="NCBI Taxonomy" id="408172"/>
    <lineage>
        <taxon>unclassified sequences</taxon>
        <taxon>metagenomes</taxon>
        <taxon>ecological metagenomes</taxon>
    </lineage>
</organism>
<protein>
    <recommendedName>
        <fullName evidence="5">Indoleamine 2,3-dioxygenase</fullName>
    </recommendedName>
</protein>
<evidence type="ECO:0000256" key="2">
    <source>
        <dbReference type="ARBA" id="ARBA00023004"/>
    </source>
</evidence>
<dbReference type="PANTHER" id="PTHR28657:SF5">
    <property type="entry name" value="INDOLEAMINE 2,3-DIOXYGENASE"/>
    <property type="match status" value="1"/>
</dbReference>
<evidence type="ECO:0000256" key="1">
    <source>
        <dbReference type="ARBA" id="ARBA00022723"/>
    </source>
</evidence>
<dbReference type="GO" id="GO:0020037">
    <property type="term" value="F:heme binding"/>
    <property type="evidence" value="ECO:0007669"/>
    <property type="project" value="InterPro"/>
</dbReference>
<dbReference type="InterPro" id="IPR037217">
    <property type="entry name" value="Trp/Indoleamine_2_3_dOase-like"/>
</dbReference>
<keyword evidence="3" id="KW-0175">Coiled coil</keyword>
<gene>
    <name evidence="4" type="ORF">METZ01_LOCUS59196</name>
</gene>
<proteinExistence type="predicted"/>
<dbReference type="EMBL" id="UINC01003440">
    <property type="protein sequence ID" value="SVA06342.1"/>
    <property type="molecule type" value="Genomic_DNA"/>
</dbReference>
<accession>A0A381SQS3</accession>
<dbReference type="PANTHER" id="PTHR28657">
    <property type="entry name" value="INDOLEAMINE 2,3-DIOXYGENASE"/>
    <property type="match status" value="1"/>
</dbReference>
<keyword evidence="2" id="KW-0408">Iron</keyword>
<dbReference type="GO" id="GO:0033754">
    <property type="term" value="F:indoleamine 2,3-dioxygenase activity"/>
    <property type="evidence" value="ECO:0007669"/>
    <property type="project" value="TreeGrafter"/>
</dbReference>
<dbReference type="Pfam" id="PF01231">
    <property type="entry name" value="IDO"/>
    <property type="match status" value="1"/>
</dbReference>